<evidence type="ECO:0000313" key="12">
    <source>
        <dbReference type="Proteomes" id="UP001500618"/>
    </source>
</evidence>
<evidence type="ECO:0000256" key="4">
    <source>
        <dbReference type="ARBA" id="ARBA00022679"/>
    </source>
</evidence>
<keyword evidence="6" id="KW-0418">Kinase</keyword>
<dbReference type="PANTHER" id="PTHR24421">
    <property type="entry name" value="NITRATE/NITRITE SENSOR PROTEIN NARX-RELATED"/>
    <property type="match status" value="1"/>
</dbReference>
<keyword evidence="9" id="KW-0812">Transmembrane</keyword>
<evidence type="ECO:0000256" key="2">
    <source>
        <dbReference type="ARBA" id="ARBA00012438"/>
    </source>
</evidence>
<evidence type="ECO:0000256" key="9">
    <source>
        <dbReference type="SAM" id="Phobius"/>
    </source>
</evidence>
<name>A0ABP4TU78_9ACTN</name>
<evidence type="ECO:0000313" key="11">
    <source>
        <dbReference type="EMBL" id="GAA1693923.1"/>
    </source>
</evidence>
<dbReference type="InterPro" id="IPR050482">
    <property type="entry name" value="Sensor_HK_TwoCompSys"/>
</dbReference>
<feature type="transmembrane region" description="Helical" evidence="9">
    <location>
        <begin position="146"/>
        <end position="167"/>
    </location>
</feature>
<dbReference type="PANTHER" id="PTHR24421:SF10">
    <property type="entry name" value="NITRATE_NITRITE SENSOR PROTEIN NARQ"/>
    <property type="match status" value="1"/>
</dbReference>
<feature type="transmembrane region" description="Helical" evidence="9">
    <location>
        <begin position="80"/>
        <end position="107"/>
    </location>
</feature>
<dbReference type="RefSeq" id="WP_344312811.1">
    <property type="nucleotide sequence ID" value="NZ_BAAANY010000020.1"/>
</dbReference>
<keyword evidence="3" id="KW-0597">Phosphoprotein</keyword>
<comment type="catalytic activity">
    <reaction evidence="1">
        <text>ATP + protein L-histidine = ADP + protein N-phospho-L-histidine.</text>
        <dbReference type="EC" id="2.7.13.3"/>
    </reaction>
</comment>
<organism evidence="11 12">
    <name type="scientific">Fodinicola feengrottensis</name>
    <dbReference type="NCBI Taxonomy" id="435914"/>
    <lineage>
        <taxon>Bacteria</taxon>
        <taxon>Bacillati</taxon>
        <taxon>Actinomycetota</taxon>
        <taxon>Actinomycetes</taxon>
        <taxon>Mycobacteriales</taxon>
        <taxon>Fodinicola</taxon>
    </lineage>
</organism>
<dbReference type="Proteomes" id="UP001500618">
    <property type="component" value="Unassembled WGS sequence"/>
</dbReference>
<keyword evidence="9" id="KW-0472">Membrane</keyword>
<feature type="transmembrane region" description="Helical" evidence="9">
    <location>
        <begin position="113"/>
        <end position="134"/>
    </location>
</feature>
<keyword evidence="4" id="KW-0808">Transferase</keyword>
<dbReference type="Gene3D" id="1.20.5.1930">
    <property type="match status" value="1"/>
</dbReference>
<keyword evidence="9" id="KW-1133">Transmembrane helix</keyword>
<feature type="domain" description="Signal transduction histidine kinase subgroup 3 dimerisation and phosphoacceptor" evidence="10">
    <location>
        <begin position="444"/>
        <end position="490"/>
    </location>
</feature>
<keyword evidence="5" id="KW-0547">Nucleotide-binding</keyword>
<feature type="transmembrane region" description="Helical" evidence="9">
    <location>
        <begin position="401"/>
        <end position="418"/>
    </location>
</feature>
<evidence type="ECO:0000256" key="7">
    <source>
        <dbReference type="ARBA" id="ARBA00022840"/>
    </source>
</evidence>
<feature type="transmembrane region" description="Helical" evidence="9">
    <location>
        <begin position="272"/>
        <end position="292"/>
    </location>
</feature>
<dbReference type="Pfam" id="PF07730">
    <property type="entry name" value="HisKA_3"/>
    <property type="match status" value="1"/>
</dbReference>
<gene>
    <name evidence="11" type="ORF">GCM10009765_48980</name>
</gene>
<keyword evidence="7" id="KW-0067">ATP-binding</keyword>
<evidence type="ECO:0000256" key="6">
    <source>
        <dbReference type="ARBA" id="ARBA00022777"/>
    </source>
</evidence>
<proteinExistence type="predicted"/>
<keyword evidence="8" id="KW-0902">Two-component regulatory system</keyword>
<protein>
    <recommendedName>
        <fullName evidence="2">histidine kinase</fullName>
        <ecNumber evidence="2">2.7.13.3</ecNumber>
    </recommendedName>
</protein>
<dbReference type="EC" id="2.7.13.3" evidence="2"/>
<feature type="transmembrane region" description="Helical" evidence="9">
    <location>
        <begin position="313"/>
        <end position="332"/>
    </location>
</feature>
<sequence length="499" mass="52021">MARTAADALPGTRAGDGALAAVVLLLGLIDVAASVDPSLPGLPGLFDGTAAIAAGVVTTSAQAGTVLFRRRWPRRAYALLALVAAVQFVAIGAYPTYAWAVLAFAVARAPGRALGWLAGPLLAAVVAGAALVPIAPGDLLTRAATAVALALTLAVFVLVGALAGRFARAAAGRADWERQHRDQARRTAALTAERARIAEEIGSGVLTGLRRLVEQCERLADAADDDLRRLSAQARAVLAAMRRVLGILRADPESRPVEESADRWRVPLPDRAGLVALAAFVVPAVLLGTLPIPHLGVPSLDHLLALLDLPLRSPLALLAVAVQFAVIGWWRTAPLPALLVWATGALAAGALNATNLVALAGWLVLVCGAASYERVLRSAVVVAITAPVDLAWFPLGGTPSAVLAYVGVVPLWLAGVLIRRHRLQVERDQHERAEARDREAVAQERLRVARDLHDVVAHHVSAVAVQAGAARMAPDPDGRAEALAHIADSVGGSRKRCPS</sequence>
<dbReference type="InterPro" id="IPR011712">
    <property type="entry name" value="Sig_transdc_His_kin_sub3_dim/P"/>
</dbReference>
<dbReference type="EMBL" id="BAAANY010000020">
    <property type="protein sequence ID" value="GAA1693923.1"/>
    <property type="molecule type" value="Genomic_DNA"/>
</dbReference>
<evidence type="ECO:0000256" key="1">
    <source>
        <dbReference type="ARBA" id="ARBA00000085"/>
    </source>
</evidence>
<feature type="transmembrane region" description="Helical" evidence="9">
    <location>
        <begin position="338"/>
        <end position="363"/>
    </location>
</feature>
<accession>A0ABP4TU78</accession>
<evidence type="ECO:0000256" key="8">
    <source>
        <dbReference type="ARBA" id="ARBA00023012"/>
    </source>
</evidence>
<comment type="caution">
    <text evidence="11">The sequence shown here is derived from an EMBL/GenBank/DDBJ whole genome shotgun (WGS) entry which is preliminary data.</text>
</comment>
<evidence type="ECO:0000256" key="5">
    <source>
        <dbReference type="ARBA" id="ARBA00022741"/>
    </source>
</evidence>
<evidence type="ECO:0000259" key="10">
    <source>
        <dbReference type="Pfam" id="PF07730"/>
    </source>
</evidence>
<evidence type="ECO:0000256" key="3">
    <source>
        <dbReference type="ARBA" id="ARBA00022553"/>
    </source>
</evidence>
<keyword evidence="12" id="KW-1185">Reference proteome</keyword>
<reference evidence="12" key="1">
    <citation type="journal article" date="2019" name="Int. J. Syst. Evol. Microbiol.">
        <title>The Global Catalogue of Microorganisms (GCM) 10K type strain sequencing project: providing services to taxonomists for standard genome sequencing and annotation.</title>
        <authorList>
            <consortium name="The Broad Institute Genomics Platform"/>
            <consortium name="The Broad Institute Genome Sequencing Center for Infectious Disease"/>
            <person name="Wu L."/>
            <person name="Ma J."/>
        </authorList>
    </citation>
    <scope>NUCLEOTIDE SEQUENCE [LARGE SCALE GENOMIC DNA]</scope>
    <source>
        <strain evidence="12">JCM 14718</strain>
    </source>
</reference>